<feature type="region of interest" description="Disordered" evidence="1">
    <location>
        <begin position="65"/>
        <end position="84"/>
    </location>
</feature>
<dbReference type="EMBL" id="JABCJJ010000022">
    <property type="protein sequence ID" value="NMR21019.1"/>
    <property type="molecule type" value="Genomic_DNA"/>
</dbReference>
<dbReference type="RefSeq" id="WP_211374150.1">
    <property type="nucleotide sequence ID" value="NZ_JABCJJ010000022.1"/>
</dbReference>
<accession>A0A7Y0M082</accession>
<feature type="chain" id="PRO_5031553038" evidence="2">
    <location>
        <begin position="24"/>
        <end position="84"/>
    </location>
</feature>
<sequence>MRWSHIGAGATAASSAWTTLASAGPTSAGSRSGAWSSATPATAAAASALYAAKAAGRDRFELAAWDTPSDAGSDVPPVHLREAR</sequence>
<evidence type="ECO:0000256" key="2">
    <source>
        <dbReference type="SAM" id="SignalP"/>
    </source>
</evidence>
<feature type="non-terminal residue" evidence="3">
    <location>
        <position position="84"/>
    </location>
</feature>
<comment type="caution">
    <text evidence="3">The sequence shown here is derived from an EMBL/GenBank/DDBJ whole genome shotgun (WGS) entry which is preliminary data.</text>
</comment>
<reference evidence="3 4" key="1">
    <citation type="submission" date="2020-04" db="EMBL/GenBank/DDBJ databases">
        <title>Sequencing and Assembly of C. fimi.</title>
        <authorList>
            <person name="Ramsey A.R."/>
        </authorList>
    </citation>
    <scope>NUCLEOTIDE SEQUENCE [LARGE SCALE GENOMIC DNA]</scope>
    <source>
        <strain evidence="3 4">SB</strain>
    </source>
</reference>
<dbReference type="AlphaFoldDB" id="A0A7Y0M082"/>
<organism evidence="3 4">
    <name type="scientific">Cellulomonas fimi</name>
    <dbReference type="NCBI Taxonomy" id="1708"/>
    <lineage>
        <taxon>Bacteria</taxon>
        <taxon>Bacillati</taxon>
        <taxon>Actinomycetota</taxon>
        <taxon>Actinomycetes</taxon>
        <taxon>Micrococcales</taxon>
        <taxon>Cellulomonadaceae</taxon>
        <taxon>Cellulomonas</taxon>
    </lineage>
</organism>
<keyword evidence="2" id="KW-0732">Signal</keyword>
<dbReference type="Proteomes" id="UP000562124">
    <property type="component" value="Unassembled WGS sequence"/>
</dbReference>
<feature type="signal peptide" evidence="2">
    <location>
        <begin position="1"/>
        <end position="23"/>
    </location>
</feature>
<evidence type="ECO:0000256" key="1">
    <source>
        <dbReference type="SAM" id="MobiDB-lite"/>
    </source>
</evidence>
<protein>
    <submittedName>
        <fullName evidence="3">Uncharacterized protein</fullName>
    </submittedName>
</protein>
<evidence type="ECO:0000313" key="4">
    <source>
        <dbReference type="Proteomes" id="UP000562124"/>
    </source>
</evidence>
<proteinExistence type="predicted"/>
<gene>
    <name evidence="3" type="ORF">HIR71_12450</name>
</gene>
<keyword evidence="4" id="KW-1185">Reference proteome</keyword>
<evidence type="ECO:0000313" key="3">
    <source>
        <dbReference type="EMBL" id="NMR21019.1"/>
    </source>
</evidence>
<name>A0A7Y0M082_CELFI</name>